<evidence type="ECO:0000313" key="1">
    <source>
        <dbReference type="EMBL" id="KAK1838798.1"/>
    </source>
</evidence>
<reference evidence="1" key="1">
    <citation type="submission" date="2023-01" db="EMBL/GenBank/DDBJ databases">
        <title>Colletotrichum chrysophilum M932 genome sequence.</title>
        <authorList>
            <person name="Baroncelli R."/>
        </authorList>
    </citation>
    <scope>NUCLEOTIDE SEQUENCE</scope>
    <source>
        <strain evidence="1">M932</strain>
    </source>
</reference>
<proteinExistence type="predicted"/>
<protein>
    <submittedName>
        <fullName evidence="1">Uncharacterized protein</fullName>
    </submittedName>
</protein>
<dbReference type="Proteomes" id="UP001243330">
    <property type="component" value="Unassembled WGS sequence"/>
</dbReference>
<dbReference type="AlphaFoldDB" id="A0AAD9A0G4"/>
<evidence type="ECO:0000313" key="2">
    <source>
        <dbReference type="Proteomes" id="UP001243330"/>
    </source>
</evidence>
<gene>
    <name evidence="1" type="ORF">CCHR01_18573</name>
</gene>
<dbReference type="EMBL" id="JAQOWY010000766">
    <property type="protein sequence ID" value="KAK1838798.1"/>
    <property type="molecule type" value="Genomic_DNA"/>
</dbReference>
<sequence>MTAGAYDPLGQHEAKLRYGAKGDCLLQEAAAPMTDKSDGLQIAAANLLRLEGWEIFEPSATNAAFQVRQLLERFRRGQLAEELESLGWLVNPPESDNLPSLPDGAEGDTVIGSEEDRATLVVGGTEAIKRLEESKGRGIVIIAAGSAKRVLPQLEVHQPYLPSPRALPAKDELSQCPCPTVVDLEHLALAGAVNESLGVPEGSPSAKAVTRFKHTAPNLDSLRHFKEAFTDQGRDAGLYT</sequence>
<comment type="caution">
    <text evidence="1">The sequence shown here is derived from an EMBL/GenBank/DDBJ whole genome shotgun (WGS) entry which is preliminary data.</text>
</comment>
<keyword evidence="2" id="KW-1185">Reference proteome</keyword>
<organism evidence="1 2">
    <name type="scientific">Colletotrichum chrysophilum</name>
    <dbReference type="NCBI Taxonomy" id="1836956"/>
    <lineage>
        <taxon>Eukaryota</taxon>
        <taxon>Fungi</taxon>
        <taxon>Dikarya</taxon>
        <taxon>Ascomycota</taxon>
        <taxon>Pezizomycotina</taxon>
        <taxon>Sordariomycetes</taxon>
        <taxon>Hypocreomycetidae</taxon>
        <taxon>Glomerellales</taxon>
        <taxon>Glomerellaceae</taxon>
        <taxon>Colletotrichum</taxon>
        <taxon>Colletotrichum gloeosporioides species complex</taxon>
    </lineage>
</organism>
<accession>A0AAD9A0G4</accession>
<name>A0AAD9A0G4_9PEZI</name>